<feature type="compositionally biased region" description="Basic residues" evidence="1">
    <location>
        <begin position="102"/>
        <end position="112"/>
    </location>
</feature>
<feature type="domain" description="BPL/LPL catalytic" evidence="2">
    <location>
        <begin position="165"/>
        <end position="378"/>
    </location>
</feature>
<feature type="compositionally biased region" description="Basic and acidic residues" evidence="1">
    <location>
        <begin position="278"/>
        <end position="289"/>
    </location>
</feature>
<organism evidence="3 4">
    <name type="scientific">Cladophialophora immunda</name>
    <dbReference type="NCBI Taxonomy" id="569365"/>
    <lineage>
        <taxon>Eukaryota</taxon>
        <taxon>Fungi</taxon>
        <taxon>Dikarya</taxon>
        <taxon>Ascomycota</taxon>
        <taxon>Pezizomycotina</taxon>
        <taxon>Eurotiomycetes</taxon>
        <taxon>Chaetothyriomycetidae</taxon>
        <taxon>Chaetothyriales</taxon>
        <taxon>Herpotrichiellaceae</taxon>
        <taxon>Cladophialophora</taxon>
    </lineage>
</organism>
<evidence type="ECO:0000313" key="3">
    <source>
        <dbReference type="EMBL" id="KIW31591.1"/>
    </source>
</evidence>
<dbReference type="OrthoDB" id="19908at2759"/>
<feature type="compositionally biased region" description="Polar residues" evidence="1">
    <location>
        <begin position="423"/>
        <end position="441"/>
    </location>
</feature>
<reference evidence="3 4" key="1">
    <citation type="submission" date="2015-01" db="EMBL/GenBank/DDBJ databases">
        <title>The Genome Sequence of Cladophialophora immunda CBS83496.</title>
        <authorList>
            <consortium name="The Broad Institute Genomics Platform"/>
            <person name="Cuomo C."/>
            <person name="de Hoog S."/>
            <person name="Gorbushina A."/>
            <person name="Stielow B."/>
            <person name="Teixiera M."/>
            <person name="Abouelleil A."/>
            <person name="Chapman S.B."/>
            <person name="Priest M."/>
            <person name="Young S.K."/>
            <person name="Wortman J."/>
            <person name="Nusbaum C."/>
            <person name="Birren B."/>
        </authorList>
    </citation>
    <scope>NUCLEOTIDE SEQUENCE [LARGE SCALE GENOMIC DNA]</scope>
    <source>
        <strain evidence="3 4">CBS 83496</strain>
    </source>
</reference>
<dbReference type="GeneID" id="27342415"/>
<proteinExistence type="predicted"/>
<name>A0A0D1ZU25_9EURO</name>
<evidence type="ECO:0000259" key="2">
    <source>
        <dbReference type="PROSITE" id="PS51733"/>
    </source>
</evidence>
<dbReference type="HOGENOM" id="CLU_035168_0_0_1"/>
<dbReference type="PANTHER" id="PTHR10993">
    <property type="entry name" value="OCTANOYLTRANSFERASE"/>
    <property type="match status" value="1"/>
</dbReference>
<feature type="compositionally biased region" description="Polar residues" evidence="1">
    <location>
        <begin position="125"/>
        <end position="142"/>
    </location>
</feature>
<dbReference type="GO" id="GO:0033819">
    <property type="term" value="F:lipoyl(octanoyl) transferase activity"/>
    <property type="evidence" value="ECO:0007669"/>
    <property type="project" value="InterPro"/>
</dbReference>
<gene>
    <name evidence="3" type="ORF">PV07_03221</name>
</gene>
<dbReference type="InterPro" id="IPR020605">
    <property type="entry name" value="Octanoyltransferase_CS"/>
</dbReference>
<dbReference type="STRING" id="569365.A0A0D1ZU25"/>
<dbReference type="Proteomes" id="UP000054466">
    <property type="component" value="Unassembled WGS sequence"/>
</dbReference>
<dbReference type="PROSITE" id="PS51733">
    <property type="entry name" value="BPL_LPL_CATALYTIC"/>
    <property type="match status" value="1"/>
</dbReference>
<evidence type="ECO:0000313" key="4">
    <source>
        <dbReference type="Proteomes" id="UP000054466"/>
    </source>
</evidence>
<dbReference type="PANTHER" id="PTHR10993:SF7">
    <property type="entry name" value="LIPOYLTRANSFERASE 2, MITOCHONDRIAL-RELATED"/>
    <property type="match status" value="1"/>
</dbReference>
<dbReference type="GO" id="GO:0009249">
    <property type="term" value="P:protein lipoylation"/>
    <property type="evidence" value="ECO:0007669"/>
    <property type="project" value="InterPro"/>
</dbReference>
<feature type="compositionally biased region" description="Basic and acidic residues" evidence="1">
    <location>
        <begin position="42"/>
        <end position="52"/>
    </location>
</feature>
<sequence>MRLAHLHIPGLIPYSHSLRLQTAILERHFQHKDWLRAVTRDDAAAKGGRRGEATSSAHPPALDDTAKGSGRQSLQSVIDRPPADAATAAADENDDAAAARTSLRRNTSRPRHDRPDSSLLGAGNGSCTTRHTTTASHDNASSRLPPLDVSSSSSSSWHTPSHVQTPPDPVLLTFSTPPTYTVGRRHLLANPISADQQAFLSANGLATFHASPRGGLLTYHAPGQLTGYVIVDLRRFGITARCWVKLLEESVMRTCGRWGVRTGRTDDPGVWVVLDAGRAADEESGRRDSASTPATGAPSSPAASDRKICAIGVQVSRGVTSHGVGLNVYDAPLPSAPPSSSALPSSALSSSPGAASPSPWPSPSATVPSSGRGIYDFIPAQVSSPSYDPATRGYLSWGFSRIVACGLEGKSVTWLTREMSCSHPLSPSTSAQTAERTSPLLSTAKPPERGGPRAQDDPTSPPATETISTQSVADVFAREIVHGLNTMKAEGKETVDGVYRIQEPDIL</sequence>
<dbReference type="RefSeq" id="XP_016251807.1">
    <property type="nucleotide sequence ID" value="XM_016389905.1"/>
</dbReference>
<dbReference type="InterPro" id="IPR045864">
    <property type="entry name" value="aa-tRNA-synth_II/BPL/LPL"/>
</dbReference>
<dbReference type="EMBL" id="KN847041">
    <property type="protein sequence ID" value="KIW31591.1"/>
    <property type="molecule type" value="Genomic_DNA"/>
</dbReference>
<evidence type="ECO:0000256" key="1">
    <source>
        <dbReference type="SAM" id="MobiDB-lite"/>
    </source>
</evidence>
<dbReference type="SUPFAM" id="SSF55681">
    <property type="entry name" value="Class II aaRS and biotin synthetases"/>
    <property type="match status" value="1"/>
</dbReference>
<feature type="region of interest" description="Disordered" evidence="1">
    <location>
        <begin position="277"/>
        <end position="303"/>
    </location>
</feature>
<dbReference type="PROSITE" id="PS01313">
    <property type="entry name" value="LIPB"/>
    <property type="match status" value="1"/>
</dbReference>
<dbReference type="Gene3D" id="3.30.930.10">
    <property type="entry name" value="Bira Bifunctional Protein, Domain 2"/>
    <property type="match status" value="1"/>
</dbReference>
<accession>A0A0D1ZU25</accession>
<dbReference type="Pfam" id="PF21948">
    <property type="entry name" value="LplA-B_cat"/>
    <property type="match status" value="1"/>
</dbReference>
<feature type="region of interest" description="Disordered" evidence="1">
    <location>
        <begin position="42"/>
        <end position="172"/>
    </location>
</feature>
<dbReference type="AlphaFoldDB" id="A0A0D1ZU25"/>
<protein>
    <recommendedName>
        <fullName evidence="2">BPL/LPL catalytic domain-containing protein</fullName>
    </recommendedName>
</protein>
<feature type="region of interest" description="Disordered" evidence="1">
    <location>
        <begin position="421"/>
        <end position="471"/>
    </location>
</feature>
<dbReference type="VEuPathDB" id="FungiDB:PV07_03221"/>
<feature type="region of interest" description="Disordered" evidence="1">
    <location>
        <begin position="339"/>
        <end position="368"/>
    </location>
</feature>
<feature type="compositionally biased region" description="Basic and acidic residues" evidence="1">
    <location>
        <begin position="446"/>
        <end position="456"/>
    </location>
</feature>
<dbReference type="InterPro" id="IPR004143">
    <property type="entry name" value="BPL_LPL_catalytic"/>
</dbReference>
<feature type="compositionally biased region" description="Polar residues" evidence="1">
    <location>
        <begin position="462"/>
        <end position="471"/>
    </location>
</feature>
<feature type="compositionally biased region" description="Low complexity" evidence="1">
    <location>
        <begin position="290"/>
        <end position="303"/>
    </location>
</feature>
<keyword evidence="4" id="KW-1185">Reference proteome</keyword>